<comment type="caution">
    <text evidence="4">The sequence shown here is derived from an EMBL/GenBank/DDBJ whole genome shotgun (WGS) entry which is preliminary data.</text>
</comment>
<feature type="coiled-coil region" evidence="1">
    <location>
        <begin position="217"/>
        <end position="244"/>
    </location>
</feature>
<dbReference type="InterPro" id="IPR008532">
    <property type="entry name" value="NFACT_RNA-bd"/>
</dbReference>
<sequence>MTLSHADLALIVEELATLAIPGVIQKVFPAGPRQLTLQVRVPGQTHHIFLSAAPADARAHLVAERPRVEGRPEAFVMLLRKWLHGAWIEGIDLDPADRVLTFHLSAVDPDWEPQPEDDKAPRRALRLIAELVGHHPNIVLTEDDTVLGTAHARTLGDRPLRPSTPYLPPPAPPELGPPPTNELAALPPDGSRSAFIDHHTRTARKRDARESLFTTLSRDLRSRAKSLRRRVKHIEQDLQRIDEAADFKKFGELLQSAYGKVERGAAEVRVPDYYVEGMPEITIELDPAHDLQWNIDRYFHQYRRYKEARDDVETRYLESADLLEALEEARQGLQELADADLDTLTAFKEKLRGEGLLKTTHRQRAARKALAPRPPYREFRSRRGDIILVGRGARHNDALTTRIARGRDLWLHARDWAGAHVVVRRDRGEDTDSETLLDAATLAAYFSRGREDSLIDVTYTDARHVRKPRGAAPGLVTIAAGSTIAVSIDEERLQRLLDSEIDEHAD</sequence>
<dbReference type="GO" id="GO:0043023">
    <property type="term" value="F:ribosomal large subunit binding"/>
    <property type="evidence" value="ECO:0007669"/>
    <property type="project" value="TreeGrafter"/>
</dbReference>
<keyword evidence="1" id="KW-0175">Coiled coil</keyword>
<dbReference type="GO" id="GO:0072344">
    <property type="term" value="P:rescue of stalled ribosome"/>
    <property type="evidence" value="ECO:0007669"/>
    <property type="project" value="TreeGrafter"/>
</dbReference>
<dbReference type="Pfam" id="PF05833">
    <property type="entry name" value="NFACT_N"/>
    <property type="match status" value="2"/>
</dbReference>
<dbReference type="PANTHER" id="PTHR15239">
    <property type="entry name" value="NUCLEAR EXPORT MEDIATOR FACTOR NEMF"/>
    <property type="match status" value="1"/>
</dbReference>
<dbReference type="InterPro" id="IPR051608">
    <property type="entry name" value="RQC_Subunit_NEMF"/>
</dbReference>
<proteinExistence type="predicted"/>
<evidence type="ECO:0000256" key="1">
    <source>
        <dbReference type="SAM" id="Coils"/>
    </source>
</evidence>
<evidence type="ECO:0000313" key="5">
    <source>
        <dbReference type="Proteomes" id="UP000321046"/>
    </source>
</evidence>
<protein>
    <submittedName>
        <fullName evidence="4">Fibronectin-binding domain-containing protein</fullName>
    </submittedName>
</protein>
<evidence type="ECO:0000256" key="2">
    <source>
        <dbReference type="SAM" id="MobiDB-lite"/>
    </source>
</evidence>
<reference evidence="4 5" key="1">
    <citation type="submission" date="2019-08" db="EMBL/GenBank/DDBJ databases">
        <title>Bradymonadales sp. TMQ2.</title>
        <authorList>
            <person name="Liang Q."/>
        </authorList>
    </citation>
    <scope>NUCLEOTIDE SEQUENCE [LARGE SCALE GENOMIC DNA]</scope>
    <source>
        <strain evidence="4 5">TMQ2</strain>
    </source>
</reference>
<dbReference type="GO" id="GO:0000049">
    <property type="term" value="F:tRNA binding"/>
    <property type="evidence" value="ECO:0007669"/>
    <property type="project" value="TreeGrafter"/>
</dbReference>
<feature type="domain" description="NFACT RNA-binding" evidence="3">
    <location>
        <begin position="377"/>
        <end position="470"/>
    </location>
</feature>
<dbReference type="AlphaFoldDB" id="A0A5C6X716"/>
<evidence type="ECO:0000259" key="3">
    <source>
        <dbReference type="Pfam" id="PF05670"/>
    </source>
</evidence>
<dbReference type="RefSeq" id="WP_146974461.1">
    <property type="nucleotide sequence ID" value="NZ_VOSL01000047.1"/>
</dbReference>
<dbReference type="Gene3D" id="2.30.310.10">
    <property type="entry name" value="ibrinogen binding protein from staphylococcus aureus domain"/>
    <property type="match status" value="1"/>
</dbReference>
<dbReference type="EMBL" id="VOSL01000047">
    <property type="protein sequence ID" value="TXD36039.1"/>
    <property type="molecule type" value="Genomic_DNA"/>
</dbReference>
<organism evidence="4 5">
    <name type="scientific">Lujinxingia vulgaris</name>
    <dbReference type="NCBI Taxonomy" id="2600176"/>
    <lineage>
        <taxon>Bacteria</taxon>
        <taxon>Deltaproteobacteria</taxon>
        <taxon>Bradymonadales</taxon>
        <taxon>Lujinxingiaceae</taxon>
        <taxon>Lujinxingia</taxon>
    </lineage>
</organism>
<feature type="compositionally biased region" description="Pro residues" evidence="2">
    <location>
        <begin position="165"/>
        <end position="180"/>
    </location>
</feature>
<dbReference type="Proteomes" id="UP000321046">
    <property type="component" value="Unassembled WGS sequence"/>
</dbReference>
<dbReference type="OrthoDB" id="9766163at2"/>
<dbReference type="GO" id="GO:1990112">
    <property type="term" value="C:RQC complex"/>
    <property type="evidence" value="ECO:0007669"/>
    <property type="project" value="TreeGrafter"/>
</dbReference>
<dbReference type="Pfam" id="PF05670">
    <property type="entry name" value="NFACT-R_1"/>
    <property type="match status" value="1"/>
</dbReference>
<name>A0A5C6X716_9DELT</name>
<evidence type="ECO:0000313" key="4">
    <source>
        <dbReference type="EMBL" id="TXD36039.1"/>
    </source>
</evidence>
<accession>A0A5C6X716</accession>
<dbReference type="PANTHER" id="PTHR15239:SF6">
    <property type="entry name" value="RIBOSOME QUALITY CONTROL COMPLEX SUBUNIT NEMF"/>
    <property type="match status" value="1"/>
</dbReference>
<gene>
    <name evidence="4" type="ORF">FRC96_10560</name>
</gene>
<feature type="region of interest" description="Disordered" evidence="2">
    <location>
        <begin position="154"/>
        <end position="190"/>
    </location>
</feature>